<name>A0A6C0RFY8_9BACT</name>
<evidence type="ECO:0000313" key="1">
    <source>
        <dbReference type="EMBL" id="QIA09628.1"/>
    </source>
</evidence>
<gene>
    <name evidence="1" type="ORF">G0Q07_18775</name>
</gene>
<sequence length="122" mass="13748">MKTIKTFSAILLTVSLILLIPSCAVNPVTGKKQLMFMSEEQEIALGAQYDPTVISTFGLYDDEELLNFITEKGTEIGKISHRPDLQFHFRILDSPVVNAFAVPGVMFILRVEFWPNLTMKLN</sequence>
<dbReference type="EMBL" id="CP048409">
    <property type="protein sequence ID" value="QIA09628.1"/>
    <property type="molecule type" value="Genomic_DNA"/>
</dbReference>
<accession>A0A6C0RFY8</accession>
<dbReference type="Proteomes" id="UP000474630">
    <property type="component" value="Chromosome"/>
</dbReference>
<protein>
    <submittedName>
        <fullName evidence="1">Uncharacterized protein</fullName>
    </submittedName>
</protein>
<dbReference type="AlphaFoldDB" id="A0A6C0RFY8"/>
<dbReference type="RefSeq" id="WP_163348598.1">
    <property type="nucleotide sequence ID" value="NZ_CP048409.1"/>
</dbReference>
<dbReference type="KEGG" id="drc:G0Q07_18775"/>
<evidence type="ECO:0000313" key="2">
    <source>
        <dbReference type="Proteomes" id="UP000474630"/>
    </source>
</evidence>
<proteinExistence type="predicted"/>
<reference evidence="1 2" key="1">
    <citation type="submission" date="2020-02" db="EMBL/GenBank/DDBJ databases">
        <title>Genome sequencing for Draconibacterium sp. strain M1.</title>
        <authorList>
            <person name="Park S.-J."/>
        </authorList>
    </citation>
    <scope>NUCLEOTIDE SEQUENCE [LARGE SCALE GENOMIC DNA]</scope>
    <source>
        <strain evidence="1 2">M1</strain>
    </source>
</reference>
<organism evidence="1 2">
    <name type="scientific">Draconibacterium halophilum</name>
    <dbReference type="NCBI Taxonomy" id="2706887"/>
    <lineage>
        <taxon>Bacteria</taxon>
        <taxon>Pseudomonadati</taxon>
        <taxon>Bacteroidota</taxon>
        <taxon>Bacteroidia</taxon>
        <taxon>Marinilabiliales</taxon>
        <taxon>Prolixibacteraceae</taxon>
        <taxon>Draconibacterium</taxon>
    </lineage>
</organism>
<keyword evidence="2" id="KW-1185">Reference proteome</keyword>